<dbReference type="InterPro" id="IPR000073">
    <property type="entry name" value="AB_hydrolase_1"/>
</dbReference>
<protein>
    <recommendedName>
        <fullName evidence="1">AB hydrolase-1 domain-containing protein</fullName>
    </recommendedName>
</protein>
<organism evidence="2 3">
    <name type="scientific">Prorocentrum cordatum</name>
    <dbReference type="NCBI Taxonomy" id="2364126"/>
    <lineage>
        <taxon>Eukaryota</taxon>
        <taxon>Sar</taxon>
        <taxon>Alveolata</taxon>
        <taxon>Dinophyceae</taxon>
        <taxon>Prorocentrales</taxon>
        <taxon>Prorocentraceae</taxon>
        <taxon>Prorocentrum</taxon>
    </lineage>
</organism>
<dbReference type="Gene3D" id="3.40.50.1820">
    <property type="entry name" value="alpha/beta hydrolase"/>
    <property type="match status" value="1"/>
</dbReference>
<dbReference type="Proteomes" id="UP001189429">
    <property type="component" value="Unassembled WGS sequence"/>
</dbReference>
<comment type="caution">
    <text evidence="2">The sequence shown here is derived from an EMBL/GenBank/DDBJ whole genome shotgun (WGS) entry which is preliminary data.</text>
</comment>
<dbReference type="EMBL" id="CAUYUJ010015863">
    <property type="protein sequence ID" value="CAK0859055.1"/>
    <property type="molecule type" value="Genomic_DNA"/>
</dbReference>
<name>A0ABN9UHD2_9DINO</name>
<reference evidence="2" key="1">
    <citation type="submission" date="2023-10" db="EMBL/GenBank/DDBJ databases">
        <authorList>
            <person name="Chen Y."/>
            <person name="Shah S."/>
            <person name="Dougan E. K."/>
            <person name="Thang M."/>
            <person name="Chan C."/>
        </authorList>
    </citation>
    <scope>NUCLEOTIDE SEQUENCE [LARGE SCALE GENOMIC DNA]</scope>
</reference>
<evidence type="ECO:0000259" key="1">
    <source>
        <dbReference type="Pfam" id="PF00561"/>
    </source>
</evidence>
<gene>
    <name evidence="2" type="ORF">PCOR1329_LOCUS48544</name>
</gene>
<sequence length="209" mass="22626">MVAFHLASHSVAASCSGVIFQSARNGSGLRWDGEVTEVVERGGLDMVPGKAQTAHGEYGAINYSLSGPEHGEVVVCLHGLNGSRLLFHELSAALTAAQYRVLCFDLYGHGLSNAPPVDLCPCARLSLTERGGYACEAGHRQVQHHEDHQVALTAGHDRPRMVDDRCDGIDCGRLEGGIVMLGVADLRVLLRRRCPRHLQADLHARSFRN</sequence>
<evidence type="ECO:0000313" key="2">
    <source>
        <dbReference type="EMBL" id="CAK0859055.1"/>
    </source>
</evidence>
<dbReference type="Pfam" id="PF00561">
    <property type="entry name" value="Abhydrolase_1"/>
    <property type="match status" value="1"/>
</dbReference>
<dbReference type="InterPro" id="IPR029058">
    <property type="entry name" value="AB_hydrolase_fold"/>
</dbReference>
<feature type="domain" description="AB hydrolase-1" evidence="1">
    <location>
        <begin position="73"/>
        <end position="129"/>
    </location>
</feature>
<accession>A0ABN9UHD2</accession>
<dbReference type="SUPFAM" id="SSF53474">
    <property type="entry name" value="alpha/beta-Hydrolases"/>
    <property type="match status" value="1"/>
</dbReference>
<keyword evidence="3" id="KW-1185">Reference proteome</keyword>
<evidence type="ECO:0000313" key="3">
    <source>
        <dbReference type="Proteomes" id="UP001189429"/>
    </source>
</evidence>
<proteinExistence type="predicted"/>